<organism evidence="1">
    <name type="scientific">marine sediment metagenome</name>
    <dbReference type="NCBI Taxonomy" id="412755"/>
    <lineage>
        <taxon>unclassified sequences</taxon>
        <taxon>metagenomes</taxon>
        <taxon>ecological metagenomes</taxon>
    </lineage>
</organism>
<accession>X1B806</accession>
<proteinExistence type="predicted"/>
<comment type="caution">
    <text evidence="1">The sequence shown here is derived from an EMBL/GenBank/DDBJ whole genome shotgun (WGS) entry which is preliminary data.</text>
</comment>
<sequence length="49" mass="5487">MTSQFPIDQKINLPGHFNEPVTLEAIREIFGGFELQVRLSDGSLDEAIL</sequence>
<name>X1B806_9ZZZZ</name>
<dbReference type="EMBL" id="BART01023372">
    <property type="protein sequence ID" value="GAG91894.1"/>
    <property type="molecule type" value="Genomic_DNA"/>
</dbReference>
<evidence type="ECO:0000313" key="1">
    <source>
        <dbReference type="EMBL" id="GAG91894.1"/>
    </source>
</evidence>
<dbReference type="AlphaFoldDB" id="X1B806"/>
<protein>
    <submittedName>
        <fullName evidence="1">Uncharacterized protein</fullName>
    </submittedName>
</protein>
<gene>
    <name evidence="1" type="ORF">S01H4_42540</name>
</gene>
<reference evidence="1" key="1">
    <citation type="journal article" date="2014" name="Front. Microbiol.">
        <title>High frequency of phylogenetically diverse reductive dehalogenase-homologous genes in deep subseafloor sedimentary metagenomes.</title>
        <authorList>
            <person name="Kawai M."/>
            <person name="Futagami T."/>
            <person name="Toyoda A."/>
            <person name="Takaki Y."/>
            <person name="Nishi S."/>
            <person name="Hori S."/>
            <person name="Arai W."/>
            <person name="Tsubouchi T."/>
            <person name="Morono Y."/>
            <person name="Uchiyama I."/>
            <person name="Ito T."/>
            <person name="Fujiyama A."/>
            <person name="Inagaki F."/>
            <person name="Takami H."/>
        </authorList>
    </citation>
    <scope>NUCLEOTIDE SEQUENCE</scope>
    <source>
        <strain evidence="1">Expedition CK06-06</strain>
    </source>
</reference>